<dbReference type="RefSeq" id="WP_377720137.1">
    <property type="nucleotide sequence ID" value="NZ_JBHSAM010000028.1"/>
</dbReference>
<evidence type="ECO:0000313" key="3">
    <source>
        <dbReference type="Proteomes" id="UP001595715"/>
    </source>
</evidence>
<keyword evidence="1" id="KW-0472">Membrane</keyword>
<evidence type="ECO:0000256" key="1">
    <source>
        <dbReference type="SAM" id="Phobius"/>
    </source>
</evidence>
<keyword evidence="1" id="KW-1133">Transmembrane helix</keyword>
<protein>
    <submittedName>
        <fullName evidence="2">Uncharacterized protein</fullName>
    </submittedName>
</protein>
<keyword evidence="1" id="KW-0812">Transmembrane</keyword>
<organism evidence="2 3">
    <name type="scientific">Paenibacillus xanthanilyticus</name>
    <dbReference type="NCBI Taxonomy" id="1783531"/>
    <lineage>
        <taxon>Bacteria</taxon>
        <taxon>Bacillati</taxon>
        <taxon>Bacillota</taxon>
        <taxon>Bacilli</taxon>
        <taxon>Bacillales</taxon>
        <taxon>Paenibacillaceae</taxon>
        <taxon>Paenibacillus</taxon>
    </lineage>
</organism>
<proteinExistence type="predicted"/>
<dbReference type="EMBL" id="JBHSAM010000028">
    <property type="protein sequence ID" value="MFC4101525.1"/>
    <property type="molecule type" value="Genomic_DNA"/>
</dbReference>
<name>A0ABV8K668_9BACL</name>
<comment type="caution">
    <text evidence="2">The sequence shown here is derived from an EMBL/GenBank/DDBJ whole genome shotgun (WGS) entry which is preliminary data.</text>
</comment>
<evidence type="ECO:0000313" key="2">
    <source>
        <dbReference type="EMBL" id="MFC4101525.1"/>
    </source>
</evidence>
<dbReference type="Proteomes" id="UP001595715">
    <property type="component" value="Unassembled WGS sequence"/>
</dbReference>
<feature type="transmembrane region" description="Helical" evidence="1">
    <location>
        <begin position="12"/>
        <end position="31"/>
    </location>
</feature>
<gene>
    <name evidence="2" type="ORF">ACFOZ8_17920</name>
</gene>
<accession>A0ABV8K668</accession>
<reference evidence="3" key="1">
    <citation type="journal article" date="2019" name="Int. J. Syst. Evol. Microbiol.">
        <title>The Global Catalogue of Microorganisms (GCM) 10K type strain sequencing project: providing services to taxonomists for standard genome sequencing and annotation.</title>
        <authorList>
            <consortium name="The Broad Institute Genomics Platform"/>
            <consortium name="The Broad Institute Genome Sequencing Center for Infectious Disease"/>
            <person name="Wu L."/>
            <person name="Ma J."/>
        </authorList>
    </citation>
    <scope>NUCLEOTIDE SEQUENCE [LARGE SCALE GENOMIC DNA]</scope>
    <source>
        <strain evidence="3">IBRC-M 10987</strain>
    </source>
</reference>
<keyword evidence="3" id="KW-1185">Reference proteome</keyword>
<sequence>MENLNRINIFRYFKYFAIPILVVLVGGTFFLQSKTNQTKKAIDAQFAGCTDVSIVGAPANPSIVSACGSTYTVELSDRWNPFRQVSVKESVEQSIAP</sequence>